<dbReference type="Proteomes" id="UP000245839">
    <property type="component" value="Unassembled WGS sequence"/>
</dbReference>
<dbReference type="InterPro" id="IPR052539">
    <property type="entry name" value="MGD_biosynthesis_adapter"/>
</dbReference>
<dbReference type="Proteomes" id="UP000251571">
    <property type="component" value="Unassembled WGS sequence"/>
</dbReference>
<dbReference type="AlphaFoldDB" id="A0A2Y9A1M6"/>
<dbReference type="GO" id="GO:0005525">
    <property type="term" value="F:GTP binding"/>
    <property type="evidence" value="ECO:0007669"/>
    <property type="project" value="InterPro"/>
</dbReference>
<accession>A0A2Y9A1M6</accession>
<dbReference type="GO" id="GO:0006777">
    <property type="term" value="P:Mo-molybdopterin cofactor biosynthetic process"/>
    <property type="evidence" value="ECO:0007669"/>
    <property type="project" value="InterPro"/>
</dbReference>
<organism evidence="3 5">
    <name type="scientific">Jannaschia seohaensis</name>
    <dbReference type="NCBI Taxonomy" id="475081"/>
    <lineage>
        <taxon>Bacteria</taxon>
        <taxon>Pseudomonadati</taxon>
        <taxon>Pseudomonadota</taxon>
        <taxon>Alphaproteobacteria</taxon>
        <taxon>Rhodobacterales</taxon>
        <taxon>Roseobacteraceae</taxon>
        <taxon>Jannaschia</taxon>
    </lineage>
</organism>
<dbReference type="InterPro" id="IPR004435">
    <property type="entry name" value="MobB_dom"/>
</dbReference>
<dbReference type="PANTHER" id="PTHR40072:SF1">
    <property type="entry name" value="MOLYBDOPTERIN-GUANINE DINUCLEOTIDE BIOSYNTHESIS ADAPTER PROTEIN"/>
    <property type="match status" value="1"/>
</dbReference>
<evidence type="ECO:0000259" key="1">
    <source>
        <dbReference type="Pfam" id="PF03205"/>
    </source>
</evidence>
<dbReference type="EMBL" id="QGDJ01000001">
    <property type="protein sequence ID" value="PWJ22016.1"/>
    <property type="molecule type" value="Genomic_DNA"/>
</dbReference>
<keyword evidence="3" id="KW-0808">Transferase</keyword>
<reference evidence="2 4" key="2">
    <citation type="submission" date="2018-03" db="EMBL/GenBank/DDBJ databases">
        <title>Genomic Encyclopedia of Archaeal and Bacterial Type Strains, Phase II (KMG-II): from individual species to whole genera.</title>
        <authorList>
            <person name="Goeker M."/>
        </authorList>
    </citation>
    <scope>NUCLEOTIDE SEQUENCE [LARGE SCALE GENOMIC DNA]</scope>
    <source>
        <strain evidence="2 4">DSM 25227</strain>
    </source>
</reference>
<dbReference type="InterPro" id="IPR027417">
    <property type="entry name" value="P-loop_NTPase"/>
</dbReference>
<dbReference type="CDD" id="cd03116">
    <property type="entry name" value="MobB"/>
    <property type="match status" value="1"/>
</dbReference>
<dbReference type="Gene3D" id="3.40.50.300">
    <property type="entry name" value="P-loop containing nucleotide triphosphate hydrolases"/>
    <property type="match status" value="1"/>
</dbReference>
<keyword evidence="4" id="KW-1185">Reference proteome</keyword>
<dbReference type="SUPFAM" id="SSF52540">
    <property type="entry name" value="P-loop containing nucleoside triphosphate hydrolases"/>
    <property type="match status" value="1"/>
</dbReference>
<sequence>MRLIGIIGRKDCGKTTLTERLVAHYVAQGLTVSTLKRSHHSLDLDTPGTDSHRHRMAGARQVVLASDARLHCFEELDAPMPLETLMTRLAPCDIVLAEGWKSGTHFRIEAWRAACGAPPLIEADPTIAALAADTPHPRAHFALDDIAAIAEFACST</sequence>
<protein>
    <submittedName>
        <fullName evidence="3">Molybdopterin molybdotransferase/molybdopterin-guanine dinucleotide biosynthesis protein B</fullName>
    </submittedName>
</protein>
<evidence type="ECO:0000313" key="3">
    <source>
        <dbReference type="EMBL" id="SSA38294.1"/>
    </source>
</evidence>
<gene>
    <name evidence="2" type="ORF">BCF38_101425</name>
    <name evidence="3" type="ORF">SAMN05421539_101425</name>
</gene>
<dbReference type="GO" id="GO:0016740">
    <property type="term" value="F:transferase activity"/>
    <property type="evidence" value="ECO:0007669"/>
    <property type="project" value="UniProtKB-KW"/>
</dbReference>
<name>A0A2Y9A1M6_9RHOB</name>
<dbReference type="RefSeq" id="WP_109562610.1">
    <property type="nucleotide sequence ID" value="NZ_QGDJ01000001.1"/>
</dbReference>
<feature type="domain" description="Molybdopterin-guanine dinucleotide biosynthesis protein B (MobB)" evidence="1">
    <location>
        <begin position="4"/>
        <end position="133"/>
    </location>
</feature>
<evidence type="ECO:0000313" key="5">
    <source>
        <dbReference type="Proteomes" id="UP000251571"/>
    </source>
</evidence>
<proteinExistence type="predicted"/>
<dbReference type="NCBIfam" id="TIGR00176">
    <property type="entry name" value="mobB"/>
    <property type="match status" value="1"/>
</dbReference>
<reference evidence="3 5" key="1">
    <citation type="submission" date="2016-10" db="EMBL/GenBank/DDBJ databases">
        <authorList>
            <person name="Cai Z."/>
        </authorList>
    </citation>
    <scope>NUCLEOTIDE SEQUENCE [LARGE SCALE GENOMIC DNA]</scope>
    <source>
        <strain evidence="3 5">DSM 25227</strain>
    </source>
</reference>
<dbReference type="PANTHER" id="PTHR40072">
    <property type="entry name" value="MOLYBDOPTERIN-GUANINE DINUCLEOTIDE BIOSYNTHESIS ADAPTER PROTEIN-RELATED"/>
    <property type="match status" value="1"/>
</dbReference>
<evidence type="ECO:0000313" key="4">
    <source>
        <dbReference type="Proteomes" id="UP000245839"/>
    </source>
</evidence>
<evidence type="ECO:0000313" key="2">
    <source>
        <dbReference type="EMBL" id="PWJ22016.1"/>
    </source>
</evidence>
<dbReference type="Pfam" id="PF03205">
    <property type="entry name" value="MobB"/>
    <property type="match status" value="1"/>
</dbReference>
<dbReference type="EMBL" id="UETC01000001">
    <property type="protein sequence ID" value="SSA38294.1"/>
    <property type="molecule type" value="Genomic_DNA"/>
</dbReference>
<dbReference type="OrthoDB" id="9804758at2"/>